<dbReference type="Pfam" id="PF00339">
    <property type="entry name" value="Arrestin_N"/>
    <property type="match status" value="1"/>
</dbReference>
<evidence type="ECO:0000259" key="4">
    <source>
        <dbReference type="Pfam" id="PF02752"/>
    </source>
</evidence>
<protein>
    <recommendedName>
        <fullName evidence="7">Arrestin C-terminal-like domain-containing protein</fullName>
    </recommendedName>
</protein>
<evidence type="ECO:0008006" key="7">
    <source>
        <dbReference type="Google" id="ProtNLM"/>
    </source>
</evidence>
<evidence type="ECO:0000259" key="3">
    <source>
        <dbReference type="Pfam" id="PF00339"/>
    </source>
</evidence>
<evidence type="ECO:0000313" key="5">
    <source>
        <dbReference type="EMBL" id="CAH0406803.1"/>
    </source>
</evidence>
<reference evidence="5" key="1">
    <citation type="submission" date="2021-12" db="EMBL/GenBank/DDBJ databases">
        <authorList>
            <person name="King R."/>
        </authorList>
    </citation>
    <scope>NUCLEOTIDE SEQUENCE</scope>
</reference>
<dbReference type="EMBL" id="OU963900">
    <property type="protein sequence ID" value="CAH0406803.1"/>
    <property type="molecule type" value="Genomic_DNA"/>
</dbReference>
<proteinExistence type="inferred from homology"/>
<dbReference type="PANTHER" id="PTHR11188:SF17">
    <property type="entry name" value="FI21816P1"/>
    <property type="match status" value="1"/>
</dbReference>
<sequence length="331" mass="37257">MAILCEINLDREPDHSFVPGEAVSGVIKYKLSENLTFKKITVSLMGEDLLTVDGTCQNSSSDISNENYVKINNLILEDEKGVTFAAGTYEIPFSMTLPYNIPKSFDYKNNKDGYCINYKIFYYIRVKFVRPGLMRHSQSFKKSINVSSGIVPTLPRVPVTYESKRKIEKLFSRGENSVALKVTVDNSVVETGGRVQIKCDVKNDTAFNIKQIKVKLVEELKIKATDISEDVYDDLYSISLNPSLKSRGDTDVIKAVLDVPKDAFTLQNSVLVSRNYFIYVTAVLPAFYKNAVLKVPIEVGENNIDAVIARDTPPSYWDAMNLCHENPTWLD</sequence>
<name>A0ABN8BHA6_CHISP</name>
<gene>
    <name evidence="5" type="ORF">CHILSU_LOCUS10192</name>
</gene>
<dbReference type="Pfam" id="PF02752">
    <property type="entry name" value="Arrestin_C"/>
    <property type="match status" value="1"/>
</dbReference>
<comment type="similarity">
    <text evidence="1">Belongs to the arrestin family.</text>
</comment>
<dbReference type="Gene3D" id="2.60.40.640">
    <property type="match status" value="2"/>
</dbReference>
<dbReference type="SUPFAM" id="SSF81296">
    <property type="entry name" value="E set domains"/>
    <property type="match status" value="2"/>
</dbReference>
<dbReference type="InterPro" id="IPR011021">
    <property type="entry name" value="Arrestin-like_N"/>
</dbReference>
<feature type="domain" description="Arrestin-like N-terminal" evidence="3">
    <location>
        <begin position="5"/>
        <end position="147"/>
    </location>
</feature>
<dbReference type="InterPro" id="IPR050357">
    <property type="entry name" value="Arrestin_domain-protein"/>
</dbReference>
<dbReference type="InterPro" id="IPR014752">
    <property type="entry name" value="Arrestin-like_C"/>
</dbReference>
<keyword evidence="2" id="KW-0716">Sensory transduction</keyword>
<accession>A0ABN8BHA6</accession>
<evidence type="ECO:0000313" key="6">
    <source>
        <dbReference type="Proteomes" id="UP001153292"/>
    </source>
</evidence>
<dbReference type="PANTHER" id="PTHR11188">
    <property type="entry name" value="ARRESTIN DOMAIN CONTAINING PROTEIN"/>
    <property type="match status" value="1"/>
</dbReference>
<dbReference type="Proteomes" id="UP001153292">
    <property type="component" value="Chromosome 7"/>
</dbReference>
<keyword evidence="6" id="KW-1185">Reference proteome</keyword>
<organism evidence="5 6">
    <name type="scientific">Chilo suppressalis</name>
    <name type="common">Asiatic rice borer moth</name>
    <dbReference type="NCBI Taxonomy" id="168631"/>
    <lineage>
        <taxon>Eukaryota</taxon>
        <taxon>Metazoa</taxon>
        <taxon>Ecdysozoa</taxon>
        <taxon>Arthropoda</taxon>
        <taxon>Hexapoda</taxon>
        <taxon>Insecta</taxon>
        <taxon>Pterygota</taxon>
        <taxon>Neoptera</taxon>
        <taxon>Endopterygota</taxon>
        <taxon>Lepidoptera</taxon>
        <taxon>Glossata</taxon>
        <taxon>Ditrysia</taxon>
        <taxon>Pyraloidea</taxon>
        <taxon>Crambidae</taxon>
        <taxon>Crambinae</taxon>
        <taxon>Chilo</taxon>
    </lineage>
</organism>
<evidence type="ECO:0000256" key="1">
    <source>
        <dbReference type="ARBA" id="ARBA00005298"/>
    </source>
</evidence>
<feature type="domain" description="Arrestin C-terminal-like" evidence="4">
    <location>
        <begin position="176"/>
        <end position="302"/>
    </location>
</feature>
<dbReference type="InterPro" id="IPR014756">
    <property type="entry name" value="Ig_E-set"/>
</dbReference>
<dbReference type="InterPro" id="IPR011022">
    <property type="entry name" value="Arrestin_C-like"/>
</dbReference>
<evidence type="ECO:0000256" key="2">
    <source>
        <dbReference type="ARBA" id="ARBA00022606"/>
    </source>
</evidence>